<dbReference type="InterPro" id="IPR001810">
    <property type="entry name" value="F-box_dom"/>
</dbReference>
<dbReference type="STRING" id="50990.A0A4Y7PMJ6"/>
<dbReference type="AlphaFoldDB" id="A0A4Y7PMJ6"/>
<dbReference type="Gene3D" id="1.20.1280.50">
    <property type="match status" value="1"/>
</dbReference>
<evidence type="ECO:0000259" key="1">
    <source>
        <dbReference type="Pfam" id="PF12937"/>
    </source>
</evidence>
<dbReference type="OrthoDB" id="3229088at2759"/>
<protein>
    <recommendedName>
        <fullName evidence="1">F-box domain-containing protein</fullName>
    </recommendedName>
</protein>
<dbReference type="EMBL" id="ML170238">
    <property type="protein sequence ID" value="TDL16637.1"/>
    <property type="molecule type" value="Genomic_DNA"/>
</dbReference>
<evidence type="ECO:0000313" key="2">
    <source>
        <dbReference type="EMBL" id="TDL16637.1"/>
    </source>
</evidence>
<accession>A0A4Y7PMJ6</accession>
<name>A0A4Y7PMJ6_9AGAM</name>
<evidence type="ECO:0000313" key="3">
    <source>
        <dbReference type="Proteomes" id="UP000294933"/>
    </source>
</evidence>
<feature type="domain" description="F-box" evidence="1">
    <location>
        <begin position="7"/>
        <end position="55"/>
    </location>
</feature>
<gene>
    <name evidence="2" type="ORF">BD410DRAFT_615399</name>
</gene>
<reference evidence="2 3" key="1">
    <citation type="submission" date="2018-06" db="EMBL/GenBank/DDBJ databases">
        <title>A transcriptomic atlas of mushroom development highlights an independent origin of complex multicellularity.</title>
        <authorList>
            <consortium name="DOE Joint Genome Institute"/>
            <person name="Krizsan K."/>
            <person name="Almasi E."/>
            <person name="Merenyi Z."/>
            <person name="Sahu N."/>
            <person name="Viragh M."/>
            <person name="Koszo T."/>
            <person name="Mondo S."/>
            <person name="Kiss B."/>
            <person name="Balint B."/>
            <person name="Kues U."/>
            <person name="Barry K."/>
            <person name="Hegedus J.C."/>
            <person name="Henrissat B."/>
            <person name="Johnson J."/>
            <person name="Lipzen A."/>
            <person name="Ohm R."/>
            <person name="Nagy I."/>
            <person name="Pangilinan J."/>
            <person name="Yan J."/>
            <person name="Xiong Y."/>
            <person name="Grigoriev I.V."/>
            <person name="Hibbett D.S."/>
            <person name="Nagy L.G."/>
        </authorList>
    </citation>
    <scope>NUCLEOTIDE SEQUENCE [LARGE SCALE GENOMIC DNA]</scope>
    <source>
        <strain evidence="2 3">SZMC22713</strain>
    </source>
</reference>
<dbReference type="Pfam" id="PF12937">
    <property type="entry name" value="F-box-like"/>
    <property type="match status" value="1"/>
</dbReference>
<organism evidence="2 3">
    <name type="scientific">Rickenella mellea</name>
    <dbReference type="NCBI Taxonomy" id="50990"/>
    <lineage>
        <taxon>Eukaryota</taxon>
        <taxon>Fungi</taxon>
        <taxon>Dikarya</taxon>
        <taxon>Basidiomycota</taxon>
        <taxon>Agaricomycotina</taxon>
        <taxon>Agaricomycetes</taxon>
        <taxon>Hymenochaetales</taxon>
        <taxon>Rickenellaceae</taxon>
        <taxon>Rickenella</taxon>
    </lineage>
</organism>
<dbReference type="VEuPathDB" id="FungiDB:BD410DRAFT_615399"/>
<dbReference type="Proteomes" id="UP000294933">
    <property type="component" value="Unassembled WGS sequence"/>
</dbReference>
<keyword evidence="3" id="KW-1185">Reference proteome</keyword>
<sequence length="411" mass="46539">MMEDGIKRIPNEILVNIFHIGHRSTDNYSFLISVTHVCRRFRTLALQESTLWTRINAGRSQTSDKILALIGRSRQQDLDVTFINGGCEILFGMRTFYDTFQASSLRWTSLHTGSDSFQYIPVDLPLSRVRRLSFVKESTMEDVHNIPWMLPGLQIFHGINILPKFCYATPLLTICSLSFSEWYLDASGFMTCLSHLLCIEDLRLVFQDTTLSDDGFGADALLTMPAVQTFSVTFGDEGGTRLVKALLSRLVMTNLSRLIICSKDAIDASFVLEPLRVSSSGYFRVFGSPREIDVEILSTEGVDITPLLLEPLQFVRHLSIIIPHAKFIKTLASHQGGNEDPREKLGSLQSVRFINCHRIHEKQVENLADRLLENVSGRGLQLLEIFSCKGISKRFLMDMSHKLGDKISWRM</sequence>
<proteinExistence type="predicted"/>